<evidence type="ECO:0000313" key="2">
    <source>
        <dbReference type="Proteomes" id="UP000036681"/>
    </source>
</evidence>
<keyword evidence="1" id="KW-0732">Signal</keyword>
<dbReference type="InterPro" id="IPR036865">
    <property type="entry name" value="CRAL-TRIO_dom_sf"/>
</dbReference>
<sequence>MASLSMRLSLRLAELACIFIHADNNSDDVVQLYKRERTKDTIEFLGTNWQELLMTELGAKNVLPFWGGNMPCDRPTGGIRMAGPLADFIKNLLFKLQHKSVGNASPRSREGFCNIKLRVSGAPVVSGRFFEVMKLNAASQWQSRSTLSVLKIAARKSPVVSVHNFTDPTKLMWYFECEGGDIDFYIRIHNREGTLTLLLTQMKWSGTITHYKEYQMQLRVHRDLSRAHLALSFTESIIVIVTYCLH</sequence>
<feature type="chain" id="PRO_5005656535" evidence="1">
    <location>
        <begin position="23"/>
        <end position="246"/>
    </location>
</feature>
<keyword evidence="2" id="KW-1185">Reference proteome</keyword>
<dbReference type="WBParaSite" id="ALUE_0001001901-mRNA-1">
    <property type="protein sequence ID" value="ALUE_0001001901-mRNA-1"/>
    <property type="gene ID" value="ALUE_0001001901"/>
</dbReference>
<dbReference type="Proteomes" id="UP000036681">
    <property type="component" value="Unplaced"/>
</dbReference>
<accession>A0A0M3I194</accession>
<proteinExistence type="predicted"/>
<evidence type="ECO:0000256" key="1">
    <source>
        <dbReference type="SAM" id="SignalP"/>
    </source>
</evidence>
<dbReference type="Gene3D" id="2.60.120.680">
    <property type="entry name" value="GOLD domain"/>
    <property type="match status" value="1"/>
</dbReference>
<reference evidence="3" key="1">
    <citation type="submission" date="2017-02" db="UniProtKB">
        <authorList>
            <consortium name="WormBaseParasite"/>
        </authorList>
    </citation>
    <scope>IDENTIFICATION</scope>
</reference>
<dbReference type="Gene3D" id="3.40.525.10">
    <property type="entry name" value="CRAL-TRIO lipid binding domain"/>
    <property type="match status" value="1"/>
</dbReference>
<feature type="signal peptide" evidence="1">
    <location>
        <begin position="1"/>
        <end position="22"/>
    </location>
</feature>
<evidence type="ECO:0000313" key="3">
    <source>
        <dbReference type="WBParaSite" id="ALUE_0001001901-mRNA-1"/>
    </source>
</evidence>
<organism evidence="2 3">
    <name type="scientific">Ascaris lumbricoides</name>
    <name type="common">Giant roundworm</name>
    <dbReference type="NCBI Taxonomy" id="6252"/>
    <lineage>
        <taxon>Eukaryota</taxon>
        <taxon>Metazoa</taxon>
        <taxon>Ecdysozoa</taxon>
        <taxon>Nematoda</taxon>
        <taxon>Chromadorea</taxon>
        <taxon>Rhabditida</taxon>
        <taxon>Spirurina</taxon>
        <taxon>Ascaridomorpha</taxon>
        <taxon>Ascaridoidea</taxon>
        <taxon>Ascarididae</taxon>
        <taxon>Ascaris</taxon>
    </lineage>
</organism>
<name>A0A0M3I194_ASCLU</name>
<dbReference type="AlphaFoldDB" id="A0A0M3I194"/>
<protein>
    <submittedName>
        <fullName evidence="3">LAM_G_DOMAIN domain-containing protein</fullName>
    </submittedName>
</protein>